<accession>A0A2S4N9U5</accession>
<keyword evidence="5" id="KW-1185">Reference proteome</keyword>
<dbReference type="SUPFAM" id="SSF49899">
    <property type="entry name" value="Concanavalin A-like lectins/glucanases"/>
    <property type="match status" value="1"/>
</dbReference>
<dbReference type="GO" id="GO:0005975">
    <property type="term" value="P:carbohydrate metabolic process"/>
    <property type="evidence" value="ECO:0007669"/>
    <property type="project" value="UniProtKB-ARBA"/>
</dbReference>
<gene>
    <name evidence="4" type="ORF">Q361_104187</name>
</gene>
<comment type="caution">
    <text evidence="4">The sequence shown here is derived from an EMBL/GenBank/DDBJ whole genome shotgun (WGS) entry which is preliminary data.</text>
</comment>
<keyword evidence="1 2" id="KW-0732">Signal</keyword>
<dbReference type="EMBL" id="PQNY01000004">
    <property type="protein sequence ID" value="POS02464.1"/>
    <property type="molecule type" value="Genomic_DNA"/>
</dbReference>
<dbReference type="OrthoDB" id="1405746at2"/>
<dbReference type="Pfam" id="PF18962">
    <property type="entry name" value="Por_Secre_tail"/>
    <property type="match status" value="1"/>
</dbReference>
<dbReference type="Proteomes" id="UP000237056">
    <property type="component" value="Unassembled WGS sequence"/>
</dbReference>
<feature type="signal peptide" evidence="2">
    <location>
        <begin position="1"/>
        <end position="18"/>
    </location>
</feature>
<feature type="domain" description="Secretion system C-terminal sorting" evidence="3">
    <location>
        <begin position="185"/>
        <end position="251"/>
    </location>
</feature>
<dbReference type="NCBIfam" id="TIGR04183">
    <property type="entry name" value="Por_Secre_tail"/>
    <property type="match status" value="1"/>
</dbReference>
<dbReference type="InterPro" id="IPR013320">
    <property type="entry name" value="ConA-like_dom_sf"/>
</dbReference>
<evidence type="ECO:0000256" key="2">
    <source>
        <dbReference type="SAM" id="SignalP"/>
    </source>
</evidence>
<evidence type="ECO:0000256" key="1">
    <source>
        <dbReference type="ARBA" id="ARBA00022729"/>
    </source>
</evidence>
<reference evidence="4 5" key="1">
    <citation type="submission" date="2018-01" db="EMBL/GenBank/DDBJ databases">
        <title>Genomic Encyclopedia of Type Strains, Phase I: the one thousand microbial genomes (KMG-I) project.</title>
        <authorList>
            <person name="Goeker M."/>
        </authorList>
    </citation>
    <scope>NUCLEOTIDE SEQUENCE [LARGE SCALE GENOMIC DNA]</scope>
    <source>
        <strain evidence="4 5">DSM 17960</strain>
    </source>
</reference>
<evidence type="ECO:0000313" key="5">
    <source>
        <dbReference type="Proteomes" id="UP000237056"/>
    </source>
</evidence>
<sequence>MKKNYFFFLLFSCVFSQAQVQTQNFEGTSLPTGWTATAVSGTKNWTFGSGNMPNGTISDFATNAAIFVDINATNNIAELISPTIDVSNYTSLSLSFDYIMQVYQNFGNMKVEVWNGTTWIQLLYKDIDVNLTNVSFDVLAYKNASFKVRFTYNDEGGWGWGLGIDNFNLSGTLSNESFVVQNNKVFPNPVKDFLTIDVQEPIEKVSILDVSGKIIAQPNIISNTVDVSNLQSGIYLVNYTANHKNYVSKIVKQ</sequence>
<protein>
    <submittedName>
        <fullName evidence="4">Putative secreted protein (Por secretion system target)</fullName>
    </submittedName>
</protein>
<dbReference type="RefSeq" id="WP_103725517.1">
    <property type="nucleotide sequence ID" value="NZ_PQNY01000004.1"/>
</dbReference>
<feature type="chain" id="PRO_5015459821" evidence="2">
    <location>
        <begin position="19"/>
        <end position="253"/>
    </location>
</feature>
<dbReference type="GO" id="GO:0004553">
    <property type="term" value="F:hydrolase activity, hydrolyzing O-glycosyl compounds"/>
    <property type="evidence" value="ECO:0007669"/>
    <property type="project" value="UniProtKB-ARBA"/>
</dbReference>
<evidence type="ECO:0000259" key="3">
    <source>
        <dbReference type="Pfam" id="PF18962"/>
    </source>
</evidence>
<dbReference type="AlphaFoldDB" id="A0A2S4N9U5"/>
<evidence type="ECO:0000313" key="4">
    <source>
        <dbReference type="EMBL" id="POS02464.1"/>
    </source>
</evidence>
<name>A0A2S4N9U5_9FLAO</name>
<organism evidence="4 5">
    <name type="scientific">Flavobacterium croceum DSM 17960</name>
    <dbReference type="NCBI Taxonomy" id="1121886"/>
    <lineage>
        <taxon>Bacteria</taxon>
        <taxon>Pseudomonadati</taxon>
        <taxon>Bacteroidota</taxon>
        <taxon>Flavobacteriia</taxon>
        <taxon>Flavobacteriales</taxon>
        <taxon>Flavobacteriaceae</taxon>
        <taxon>Flavobacterium</taxon>
    </lineage>
</organism>
<dbReference type="Gene3D" id="2.60.120.200">
    <property type="match status" value="1"/>
</dbReference>
<dbReference type="InterPro" id="IPR026444">
    <property type="entry name" value="Secre_tail"/>
</dbReference>
<proteinExistence type="predicted"/>